<protein>
    <recommendedName>
        <fullName evidence="4">Glycosyltransferase 2-like domain-containing protein</fullName>
    </recommendedName>
</protein>
<keyword evidence="6" id="KW-1185">Reference proteome</keyword>
<feature type="domain" description="Glycosyltransferase 2-like" evidence="4">
    <location>
        <begin position="5"/>
        <end position="130"/>
    </location>
</feature>
<evidence type="ECO:0000313" key="6">
    <source>
        <dbReference type="Proteomes" id="UP000223913"/>
    </source>
</evidence>
<dbReference type="SUPFAM" id="SSF53448">
    <property type="entry name" value="Nucleotide-diphospho-sugar transferases"/>
    <property type="match status" value="1"/>
</dbReference>
<sequence>MKVAIILVNWNQSKITIRCVESLLQNTRDESTFSFQIIIVDNNSQSRSIHILEQYLEDGQVEHQVYLIKNSRNAGFAGGNNVGIRYALDHCQPDYIWLLNNDIIVQDQALNKLVAAARKYPIPLVWGSTIFEVFPELHFHCAGGFSYNPLFSIPRPISFSQDRRFPTGLFHPLPQMDYPAGASMFIRADTFREYGMMNEIYFLYYEELDFVYQIGGKSHLAWCPDSVLHHQSGKSTGSKNPNKGKGSWVGHYYGNLSALKFTWIHHPLYFPVVFFFRLFTKSFIFIKNRDFRSFQPLSQAYRDFFRWLFFSESPYSQ</sequence>
<dbReference type="Proteomes" id="UP000223913">
    <property type="component" value="Unassembled WGS sequence"/>
</dbReference>
<accession>A0A2D0NF93</accession>
<dbReference type="EMBL" id="PDUD01000018">
    <property type="protein sequence ID" value="PHN06453.1"/>
    <property type="molecule type" value="Genomic_DNA"/>
</dbReference>
<evidence type="ECO:0000313" key="5">
    <source>
        <dbReference type="EMBL" id="PHN06453.1"/>
    </source>
</evidence>
<keyword evidence="2" id="KW-0328">Glycosyltransferase</keyword>
<dbReference type="GO" id="GO:0016757">
    <property type="term" value="F:glycosyltransferase activity"/>
    <property type="evidence" value="ECO:0007669"/>
    <property type="project" value="UniProtKB-KW"/>
</dbReference>
<dbReference type="PANTHER" id="PTHR43179:SF12">
    <property type="entry name" value="GALACTOFURANOSYLTRANSFERASE GLFT2"/>
    <property type="match status" value="1"/>
</dbReference>
<dbReference type="InterPro" id="IPR029044">
    <property type="entry name" value="Nucleotide-diphossugar_trans"/>
</dbReference>
<gene>
    <name evidence="5" type="ORF">CRP01_12865</name>
</gene>
<dbReference type="CDD" id="cd04186">
    <property type="entry name" value="GT_2_like_c"/>
    <property type="match status" value="1"/>
</dbReference>
<dbReference type="OrthoDB" id="9771846at2"/>
<evidence type="ECO:0000259" key="4">
    <source>
        <dbReference type="Pfam" id="PF00535"/>
    </source>
</evidence>
<dbReference type="Pfam" id="PF00535">
    <property type="entry name" value="Glycos_transf_2"/>
    <property type="match status" value="1"/>
</dbReference>
<keyword evidence="3" id="KW-0808">Transferase</keyword>
<evidence type="ECO:0000256" key="1">
    <source>
        <dbReference type="ARBA" id="ARBA00006739"/>
    </source>
</evidence>
<organism evidence="5 6">
    <name type="scientific">Flavilitoribacter nigricans (strain ATCC 23147 / DSM 23189 / NBRC 102662 / NCIMB 1420 / SS-2)</name>
    <name type="common">Lewinella nigricans</name>
    <dbReference type="NCBI Taxonomy" id="1122177"/>
    <lineage>
        <taxon>Bacteria</taxon>
        <taxon>Pseudomonadati</taxon>
        <taxon>Bacteroidota</taxon>
        <taxon>Saprospiria</taxon>
        <taxon>Saprospirales</taxon>
        <taxon>Lewinellaceae</taxon>
        <taxon>Flavilitoribacter</taxon>
    </lineage>
</organism>
<proteinExistence type="inferred from homology"/>
<comment type="similarity">
    <text evidence="1">Belongs to the glycosyltransferase 2 family.</text>
</comment>
<dbReference type="Gene3D" id="3.90.550.10">
    <property type="entry name" value="Spore Coat Polysaccharide Biosynthesis Protein SpsA, Chain A"/>
    <property type="match status" value="1"/>
</dbReference>
<dbReference type="AlphaFoldDB" id="A0A2D0NF93"/>
<evidence type="ECO:0000256" key="3">
    <source>
        <dbReference type="ARBA" id="ARBA00022679"/>
    </source>
</evidence>
<name>A0A2D0NF93_FLAN2</name>
<dbReference type="RefSeq" id="WP_099150437.1">
    <property type="nucleotide sequence ID" value="NZ_PDUD01000018.1"/>
</dbReference>
<dbReference type="InterPro" id="IPR001173">
    <property type="entry name" value="Glyco_trans_2-like"/>
</dbReference>
<evidence type="ECO:0000256" key="2">
    <source>
        <dbReference type="ARBA" id="ARBA00022676"/>
    </source>
</evidence>
<dbReference type="PANTHER" id="PTHR43179">
    <property type="entry name" value="RHAMNOSYLTRANSFERASE WBBL"/>
    <property type="match status" value="1"/>
</dbReference>
<comment type="caution">
    <text evidence="5">The sequence shown here is derived from an EMBL/GenBank/DDBJ whole genome shotgun (WGS) entry which is preliminary data.</text>
</comment>
<reference evidence="5 6" key="1">
    <citation type="submission" date="2017-10" db="EMBL/GenBank/DDBJ databases">
        <title>The draft genome sequence of Lewinella nigricans NBRC 102662.</title>
        <authorList>
            <person name="Wang K."/>
        </authorList>
    </citation>
    <scope>NUCLEOTIDE SEQUENCE [LARGE SCALE GENOMIC DNA]</scope>
    <source>
        <strain evidence="5 6">NBRC 102662</strain>
    </source>
</reference>